<organism evidence="2 3">
    <name type="scientific">Pseudanabaena mucicola FACHB-723</name>
    <dbReference type="NCBI Taxonomy" id="2692860"/>
    <lineage>
        <taxon>Bacteria</taxon>
        <taxon>Bacillati</taxon>
        <taxon>Cyanobacteriota</taxon>
        <taxon>Cyanophyceae</taxon>
        <taxon>Pseudanabaenales</taxon>
        <taxon>Pseudanabaenaceae</taxon>
        <taxon>Pseudanabaena</taxon>
    </lineage>
</organism>
<gene>
    <name evidence="2" type="ORF">H6F41_13845</name>
</gene>
<keyword evidence="1" id="KW-0732">Signal</keyword>
<accession>A0ABR8A1J3</accession>
<protein>
    <submittedName>
        <fullName evidence="2">Uncharacterized protein</fullName>
    </submittedName>
</protein>
<reference evidence="2 3" key="1">
    <citation type="journal article" date="2020" name="ISME J.">
        <title>Comparative genomics reveals insights into cyanobacterial evolution and habitat adaptation.</title>
        <authorList>
            <person name="Chen M.Y."/>
            <person name="Teng W.K."/>
            <person name="Zhao L."/>
            <person name="Hu C.X."/>
            <person name="Zhou Y.K."/>
            <person name="Han B.P."/>
            <person name="Song L.R."/>
            <person name="Shu W.S."/>
        </authorList>
    </citation>
    <scope>NUCLEOTIDE SEQUENCE [LARGE SCALE GENOMIC DNA]</scope>
    <source>
        <strain evidence="2 3">FACHB-723</strain>
    </source>
</reference>
<comment type="caution">
    <text evidence="2">The sequence shown here is derived from an EMBL/GenBank/DDBJ whole genome shotgun (WGS) entry which is preliminary data.</text>
</comment>
<evidence type="ECO:0000313" key="3">
    <source>
        <dbReference type="Proteomes" id="UP000642094"/>
    </source>
</evidence>
<dbReference type="EMBL" id="JACJQB010000032">
    <property type="protein sequence ID" value="MBD2189222.1"/>
    <property type="molecule type" value="Genomic_DNA"/>
</dbReference>
<sequence>MNQSLAISFLIASGFYLSSGFTANAEESISFASSYNSIGSALQLIPNTALPLTSIGNVKVISDSSTGFTVKVQSFNSGNLQRSSGERIPYTLSYNGVNKEQITALTVLEDRNSITECISPTGCNRNIQIEISQTAISAKPAGTYADQLTFILVAK</sequence>
<evidence type="ECO:0000256" key="1">
    <source>
        <dbReference type="SAM" id="SignalP"/>
    </source>
</evidence>
<dbReference type="Proteomes" id="UP000642094">
    <property type="component" value="Unassembled WGS sequence"/>
</dbReference>
<keyword evidence="3" id="KW-1185">Reference proteome</keyword>
<name>A0ABR8A1J3_9CYAN</name>
<proteinExistence type="predicted"/>
<feature type="chain" id="PRO_5045950869" evidence="1">
    <location>
        <begin position="26"/>
        <end position="155"/>
    </location>
</feature>
<feature type="signal peptide" evidence="1">
    <location>
        <begin position="1"/>
        <end position="25"/>
    </location>
</feature>
<dbReference type="RefSeq" id="WP_190404052.1">
    <property type="nucleotide sequence ID" value="NZ_JACJQB010000032.1"/>
</dbReference>
<evidence type="ECO:0000313" key="2">
    <source>
        <dbReference type="EMBL" id="MBD2189222.1"/>
    </source>
</evidence>